<gene>
    <name evidence="3" type="ORF">cpu_10510</name>
</gene>
<dbReference type="EMBL" id="BDJK01000015">
    <property type="protein sequence ID" value="GAV22541.1"/>
    <property type="molecule type" value="Genomic_DNA"/>
</dbReference>
<accession>A0A1L8CUG8</accession>
<dbReference type="InterPro" id="IPR002826">
    <property type="entry name" value="MptE-like"/>
</dbReference>
<evidence type="ECO:0000313" key="4">
    <source>
        <dbReference type="Proteomes" id="UP000187485"/>
    </source>
</evidence>
<evidence type="ECO:0000313" key="3">
    <source>
        <dbReference type="EMBL" id="GAV22541.1"/>
    </source>
</evidence>
<dbReference type="AlphaFoldDB" id="A0A1L8CUG8"/>
<evidence type="ECO:0000259" key="2">
    <source>
        <dbReference type="Pfam" id="PF01973"/>
    </source>
</evidence>
<feature type="domain" description="6-hydroxymethylpterin diphosphokinase MptE-like" evidence="2">
    <location>
        <begin position="193"/>
        <end position="360"/>
    </location>
</feature>
<dbReference type="PANTHER" id="PTHR41786:SF1">
    <property type="entry name" value="6-HYDROXYMETHYLPTERIN DIPHOSPHOKINASE MPTE-LIKE DOMAIN-CONTAINING PROTEIN"/>
    <property type="match status" value="1"/>
</dbReference>
<name>A0A1L8CUG8_9THEO</name>
<dbReference type="PANTHER" id="PTHR41786">
    <property type="entry name" value="MOTILITY ACCESSORY FACTOR MAF"/>
    <property type="match status" value="1"/>
</dbReference>
<reference evidence="4" key="1">
    <citation type="submission" date="2016-12" db="EMBL/GenBank/DDBJ databases">
        <title>Draft Genome Sequences od Carboxydothermus pertinax and islandicus, Hydrogenogenic Carboxydotrophic Bacteria.</title>
        <authorList>
            <person name="Fukuyama Y."/>
            <person name="Ohmae K."/>
            <person name="Yoneda Y."/>
            <person name="Yoshida T."/>
            <person name="Sako Y."/>
        </authorList>
    </citation>
    <scope>NUCLEOTIDE SEQUENCE [LARGE SCALE GENOMIC DNA]</scope>
    <source>
        <strain evidence="4">Ug1</strain>
    </source>
</reference>
<comment type="caution">
    <text evidence="3">The sequence shown here is derived from an EMBL/GenBank/DDBJ whole genome shotgun (WGS) entry which is preliminary data.</text>
</comment>
<keyword evidence="1" id="KW-0175">Coiled coil</keyword>
<proteinExistence type="predicted"/>
<dbReference type="RefSeq" id="WP_075859025.1">
    <property type="nucleotide sequence ID" value="NZ_BDJK01000015.1"/>
</dbReference>
<feature type="coiled-coil region" evidence="1">
    <location>
        <begin position="479"/>
        <end position="506"/>
    </location>
</feature>
<organism evidence="3 4">
    <name type="scientific">Carboxydothermus pertinax</name>
    <dbReference type="NCBI Taxonomy" id="870242"/>
    <lineage>
        <taxon>Bacteria</taxon>
        <taxon>Bacillati</taxon>
        <taxon>Bacillota</taxon>
        <taxon>Clostridia</taxon>
        <taxon>Thermoanaerobacterales</taxon>
        <taxon>Thermoanaerobacteraceae</taxon>
        <taxon>Carboxydothermus</taxon>
    </lineage>
</organism>
<dbReference type="OrthoDB" id="5291305at2"/>
<dbReference type="Proteomes" id="UP000187485">
    <property type="component" value="Unassembled WGS sequence"/>
</dbReference>
<dbReference type="STRING" id="870242.cpu_10510"/>
<evidence type="ECO:0000256" key="1">
    <source>
        <dbReference type="SAM" id="Coils"/>
    </source>
</evidence>
<protein>
    <recommendedName>
        <fullName evidence="2">6-hydroxymethylpterin diphosphokinase MptE-like domain-containing protein</fullName>
    </recommendedName>
</protein>
<dbReference type="Pfam" id="PF01973">
    <property type="entry name" value="MptE-like"/>
    <property type="match status" value="1"/>
</dbReference>
<keyword evidence="4" id="KW-1185">Reference proteome</keyword>
<sequence length="590" mass="68372">MNSFTKLVKKKLVEETRANDTVIMGKSKDCFDLVKIRINNKENYIGSKYNHLRDIELLLEKVKEEKSYIYFIFGLGAGEYIEPLLEKLDEKSKLIIVEPNKNIILNYFLLNKKEVNDERLIIIDFDKNLFTNVFYSYVKDENQNDVIYSVYANYDYLFYVEYKDFLEMLRDCIRNLAINHNTYLIFSETWYYTYFKNFKSAIKSKPINLLKGIFKGKPAIVVSAGPSLEKNVHLLKNISDNFIIITGGRTLKTLLDLGVEPDFVCVVDAGEPSYLVIKDALKYQFSSYLLFTEITNAKVVEEFPGEKVFFSVEQSTKHLLDYKVDSLYTGGSVAHTCVDFAVYLGCDNVILIGQDLAYTEDKHHAELATFNEVDKVKNINSEYILVNGLNGDKVKTTSVLDEFRKKFEGYFEMHKHIKFINATEGGAFINGAEAMTLKEAITLYGKEKIDKTKISKVLSGFEFDLELIMNNIKELAELATRIIEKINDAKLTLERLRKKVRKGKNIGEELKKLDEVDLYLQDKLNKYEFINYLAYPYVYAFIVDMGYEIGDNDDEVSMVKKIYKKNKELYNLLLDLFTKTRGMLIDIFEK</sequence>